<accession>A0A0K0XWG5</accession>
<keyword evidence="2" id="KW-1185">Reference proteome</keyword>
<evidence type="ECO:0000313" key="2">
    <source>
        <dbReference type="Proteomes" id="UP000066624"/>
    </source>
</evidence>
<reference evidence="2" key="1">
    <citation type="submission" date="2015-07" db="EMBL/GenBank/DDBJ databases">
        <authorList>
            <person name="Kim K.M."/>
        </authorList>
    </citation>
    <scope>NUCLEOTIDE SEQUENCE [LARGE SCALE GENOMIC DNA]</scope>
    <source>
        <strain evidence="2">KCTC 42284</strain>
    </source>
</reference>
<dbReference type="AlphaFoldDB" id="A0A0K0XWG5"/>
<organism evidence="1 2">
    <name type="scientific">Wenzhouxiangella marina</name>
    <dbReference type="NCBI Taxonomy" id="1579979"/>
    <lineage>
        <taxon>Bacteria</taxon>
        <taxon>Pseudomonadati</taxon>
        <taxon>Pseudomonadota</taxon>
        <taxon>Gammaproteobacteria</taxon>
        <taxon>Chromatiales</taxon>
        <taxon>Wenzhouxiangellaceae</taxon>
        <taxon>Wenzhouxiangella</taxon>
    </lineage>
</organism>
<dbReference type="EMBL" id="CP012154">
    <property type="protein sequence ID" value="AKS42044.1"/>
    <property type="molecule type" value="Genomic_DNA"/>
</dbReference>
<gene>
    <name evidence="1" type="ORF">WM2015_1674</name>
</gene>
<dbReference type="KEGG" id="wma:WM2015_1674"/>
<dbReference type="STRING" id="1579979.WM2015_1674"/>
<dbReference type="RefSeq" id="WP_049725633.1">
    <property type="nucleotide sequence ID" value="NZ_CP012154.1"/>
</dbReference>
<protein>
    <submittedName>
        <fullName evidence="1">Uncharacterized protein</fullName>
    </submittedName>
</protein>
<proteinExistence type="predicted"/>
<sequence length="441" mass="48557">MKKAVLTLLVLAPLAIAGLYWQTHAKVTGQLERIGSALMPFGQLSWGSVFIDPRGSVRIGSIAFQLHDESDRLLVDEIDIDAGSLGALLALSREFSEGRIPQQARITIAGLRLPLLEPLNIVPISRSGLVLPLFAAGCTEFESASLYDLSDLDYWTLTADATLVYRLESDRIFLDSRLNVAGFSLTEQHWELDVPASPGQFSELVVEIPRAGLRHLNYSFTDRGFIERLNHYCSRSLGLSERDWHQRHLDAWTGAWAAAGAAPGSLTVAGYRHFISTPGARLTLDLQTDAPLPLAQLLELSPASLVDRLQPSFSINEGTDIQMSASAVDVPPPSEQERVSESPPEPNEAQTATLRAPADDGFEEREIRVGPAPEWQGISVSQIALHHGDRVRLRLSDGQEFQGRIIDSDGETLQLLTRSRSGEFARPIRMADIEFAEVRPW</sequence>
<evidence type="ECO:0000313" key="1">
    <source>
        <dbReference type="EMBL" id="AKS42044.1"/>
    </source>
</evidence>
<name>A0A0K0XWG5_9GAMM</name>
<dbReference type="Proteomes" id="UP000066624">
    <property type="component" value="Chromosome"/>
</dbReference>